<dbReference type="KEGG" id="dmm:dnm_055470"/>
<dbReference type="Proteomes" id="UP000663722">
    <property type="component" value="Chromosome"/>
</dbReference>
<evidence type="ECO:0000313" key="2">
    <source>
        <dbReference type="Proteomes" id="UP000663722"/>
    </source>
</evidence>
<proteinExistence type="predicted"/>
<protein>
    <submittedName>
        <fullName evidence="1">Uncharacterized protein</fullName>
    </submittedName>
</protein>
<dbReference type="AlphaFoldDB" id="A0A975BPV2"/>
<gene>
    <name evidence="1" type="ORF">dnm_055470</name>
</gene>
<dbReference type="EMBL" id="CP061800">
    <property type="protein sequence ID" value="QTA89491.1"/>
    <property type="molecule type" value="Genomic_DNA"/>
</dbReference>
<accession>A0A975BPV2</accession>
<sequence>MEFYELIQEAFKEGDSIEALYEKWIETGKKARDVFVETSPNYEIISEFIDQSTEFIRSAKELYQNT</sequence>
<keyword evidence="2" id="KW-1185">Reference proteome</keyword>
<reference evidence="1" key="1">
    <citation type="journal article" date="2021" name="Microb. Physiol.">
        <title>Proteogenomic Insights into the Physiology of Marine, Sulfate-Reducing, Filamentous Desulfonema limicola and Desulfonema magnum.</title>
        <authorList>
            <person name="Schnaars V."/>
            <person name="Wohlbrand L."/>
            <person name="Scheve S."/>
            <person name="Hinrichs C."/>
            <person name="Reinhardt R."/>
            <person name="Rabus R."/>
        </authorList>
    </citation>
    <scope>NUCLEOTIDE SEQUENCE</scope>
    <source>
        <strain evidence="1">4be13</strain>
    </source>
</reference>
<organism evidence="1 2">
    <name type="scientific">Desulfonema magnum</name>
    <dbReference type="NCBI Taxonomy" id="45655"/>
    <lineage>
        <taxon>Bacteria</taxon>
        <taxon>Pseudomonadati</taxon>
        <taxon>Thermodesulfobacteriota</taxon>
        <taxon>Desulfobacteria</taxon>
        <taxon>Desulfobacterales</taxon>
        <taxon>Desulfococcaceae</taxon>
        <taxon>Desulfonema</taxon>
    </lineage>
</organism>
<dbReference type="RefSeq" id="WP_207678085.1">
    <property type="nucleotide sequence ID" value="NZ_CP061800.1"/>
</dbReference>
<name>A0A975BPV2_9BACT</name>
<evidence type="ECO:0000313" key="1">
    <source>
        <dbReference type="EMBL" id="QTA89491.1"/>
    </source>
</evidence>